<dbReference type="PROSITE" id="PS52016">
    <property type="entry name" value="TONB_DEPENDENT_REC_3"/>
    <property type="match status" value="1"/>
</dbReference>
<evidence type="ECO:0000313" key="14">
    <source>
        <dbReference type="Proteomes" id="UP001232063"/>
    </source>
</evidence>
<keyword evidence="6 8" id="KW-0472">Membrane</keyword>
<dbReference type="Pfam" id="PF13715">
    <property type="entry name" value="CarbopepD_reg_2"/>
    <property type="match status" value="1"/>
</dbReference>
<dbReference type="InterPro" id="IPR023996">
    <property type="entry name" value="TonB-dep_OMP_SusC/RagA"/>
</dbReference>
<evidence type="ECO:0000256" key="3">
    <source>
        <dbReference type="ARBA" id="ARBA00022452"/>
    </source>
</evidence>
<dbReference type="SUPFAM" id="SSF56935">
    <property type="entry name" value="Porins"/>
    <property type="match status" value="1"/>
</dbReference>
<comment type="caution">
    <text evidence="13">The sequence shown here is derived from an EMBL/GenBank/DDBJ whole genome shotgun (WGS) entry which is preliminary data.</text>
</comment>
<dbReference type="EMBL" id="JASJOU010000019">
    <property type="protein sequence ID" value="MDJ1506044.1"/>
    <property type="molecule type" value="Genomic_DNA"/>
</dbReference>
<keyword evidence="3 8" id="KW-1134">Transmembrane beta strand</keyword>
<keyword evidence="7 8" id="KW-0998">Cell outer membrane</keyword>
<evidence type="ECO:0000256" key="4">
    <source>
        <dbReference type="ARBA" id="ARBA00022692"/>
    </source>
</evidence>
<evidence type="ECO:0000256" key="6">
    <source>
        <dbReference type="ARBA" id="ARBA00023136"/>
    </source>
</evidence>
<keyword evidence="14" id="KW-1185">Reference proteome</keyword>
<keyword evidence="5 9" id="KW-0798">TonB box</keyword>
<dbReference type="InterPro" id="IPR012910">
    <property type="entry name" value="Plug_dom"/>
</dbReference>
<dbReference type="Gene3D" id="2.170.130.10">
    <property type="entry name" value="TonB-dependent receptor, plug domain"/>
    <property type="match status" value="1"/>
</dbReference>
<protein>
    <submittedName>
        <fullName evidence="13">TonB-dependent receptor</fullName>
    </submittedName>
</protein>
<dbReference type="SUPFAM" id="SSF49464">
    <property type="entry name" value="Carboxypeptidase regulatory domain-like"/>
    <property type="match status" value="1"/>
</dbReference>
<evidence type="ECO:0000259" key="11">
    <source>
        <dbReference type="Pfam" id="PF00593"/>
    </source>
</evidence>
<comment type="subcellular location">
    <subcellularLocation>
        <location evidence="1 8">Cell outer membrane</location>
        <topology evidence="1 8">Multi-pass membrane protein</topology>
    </subcellularLocation>
</comment>
<sequence length="1136" mass="125381">MHHFYTLTLCVLEKKSSFSDAQACRKGNNAFKSRFLYVFFALIIGLVFTSLPLSAQSRTVTGKITSAEDGSELPGVSVLVKGTTSGSTTNVNGQYSLTVNGNDAVLIFSFIGYTSQEITVGARSTIDVKLAPDVTSLGEVVVTGYTTQQKKDLTSAVAVVNSKDLLAVAATSVQQQLQGRAPGVFVTSSNVPGQGANVRIRGYGTIGNNDPLYIIDGVPTKDNLANFNQNDIESIQILKDATSASIYGARAGNGVVIITTKKGKSGKPRVTFDAYYGVQQHGKLLDLLNTAEYGQYLWNSKRNAGVVNATTGNPEHGQYGNGVDPVIPDYIVPSGAFEGDPRVDPSKYSRNRYLADGSNNPAFGRDVFQITRANKIGTNWLEEVLNRAPMQNYQLGVSGGNETAKYAFSAGYFNQKGMIIHNGFERYSVRANTDFSINKRIRIGENLQVLYARRTGLFGDQNESNEISFALRMQPIVPVYDIAGNFAGTLGNNLGNARNPVALLYRNKDNGYQDMRIFGNVYTEVDLLKGMTARTSFGLDGTVGRGKNARTPDWENSEASRYYEYTADFNYRSAWTWTNTLNYKVKVKEIHDINATIGTEAIRQYGENQNGFRSRYATTATLFPENLEFLDAGNPQFQTNSGSIRNDNTLFSMFGQINYSLMGKYLLSATLRRDASSRFLSASRWATFPAVSLGWRISEESFLKSISWITDLKIRGGWGQTGNQDGINDYNSFEYYDTDVTRGGYSVVGNPNGYDVTYSLRKFGNPQGKWETTTSTNLGFDLGLFNSRVEVTFDWYNRQTDDVLLQIDLPRALGNADIPFYNAAGVRNRGVDLGITLRDRIAEKVDVSLGLIYSSYRNTVTVIDPLNNDAFIPGISLRTPAVTRSQKGYPLSSFYGYVVDGIIQESTDETGGKVDGVAFPGYYDAVIYTDLNGDGVREPHKGIGRFKYRDINGDKQITAAGDQQYIGNPHPKFNYGVNLSLGYKGIELTAFLQGVSGNDIFNYIRYWTDFNTFQGNRSRRVLYDSWAPDNRNAKLPILNEKDAVSSRPSSYFIEKGSYARLKNLQLAYSFPNSLTSKAGLGTARVYVQAQNLFTITNYTGLDPEMQLRDNNNNQIGVDEAITPVSKVILFGLSLGF</sequence>
<dbReference type="Proteomes" id="UP001232063">
    <property type="component" value="Unassembled WGS sequence"/>
</dbReference>
<dbReference type="GO" id="GO:0009279">
    <property type="term" value="C:cell outer membrane"/>
    <property type="evidence" value="ECO:0007669"/>
    <property type="project" value="UniProtKB-SubCell"/>
</dbReference>
<dbReference type="InterPro" id="IPR023997">
    <property type="entry name" value="TonB-dep_OMP_SusC/RagA_CS"/>
</dbReference>
<dbReference type="NCBIfam" id="TIGR04056">
    <property type="entry name" value="OMP_RagA_SusC"/>
    <property type="match status" value="1"/>
</dbReference>
<keyword evidence="2 8" id="KW-0813">Transport</keyword>
<keyword evidence="4 8" id="KW-0812">Transmembrane</keyword>
<name>A0AAE3RCZ3_9BACT</name>
<dbReference type="Pfam" id="PF00593">
    <property type="entry name" value="TonB_dep_Rec_b-barrel"/>
    <property type="match status" value="1"/>
</dbReference>
<reference evidence="13" key="1">
    <citation type="submission" date="2023-05" db="EMBL/GenBank/DDBJ databases">
        <authorList>
            <person name="Zhang X."/>
        </authorList>
    </citation>
    <scope>NUCLEOTIDE SEQUENCE</scope>
    <source>
        <strain evidence="13">BD1B2-1</strain>
    </source>
</reference>
<organism evidence="13 14">
    <name type="scientific">Xanthocytophaga agilis</name>
    <dbReference type="NCBI Taxonomy" id="3048010"/>
    <lineage>
        <taxon>Bacteria</taxon>
        <taxon>Pseudomonadati</taxon>
        <taxon>Bacteroidota</taxon>
        <taxon>Cytophagia</taxon>
        <taxon>Cytophagales</taxon>
        <taxon>Rhodocytophagaceae</taxon>
        <taxon>Xanthocytophaga</taxon>
    </lineage>
</organism>
<dbReference type="NCBIfam" id="TIGR04057">
    <property type="entry name" value="SusC_RagA_signa"/>
    <property type="match status" value="1"/>
</dbReference>
<dbReference type="AlphaFoldDB" id="A0AAE3RCZ3"/>
<dbReference type="RefSeq" id="WP_314518737.1">
    <property type="nucleotide sequence ID" value="NZ_JASJOU010000019.1"/>
</dbReference>
<evidence type="ECO:0000256" key="2">
    <source>
        <dbReference type="ARBA" id="ARBA00022448"/>
    </source>
</evidence>
<evidence type="ECO:0000256" key="10">
    <source>
        <dbReference type="SAM" id="Phobius"/>
    </source>
</evidence>
<evidence type="ECO:0000256" key="1">
    <source>
        <dbReference type="ARBA" id="ARBA00004571"/>
    </source>
</evidence>
<dbReference type="InterPro" id="IPR036942">
    <property type="entry name" value="Beta-barrel_TonB_sf"/>
</dbReference>
<proteinExistence type="inferred from homology"/>
<keyword evidence="13" id="KW-0675">Receptor</keyword>
<evidence type="ECO:0000259" key="12">
    <source>
        <dbReference type="Pfam" id="PF07715"/>
    </source>
</evidence>
<dbReference type="InterPro" id="IPR008969">
    <property type="entry name" value="CarboxyPept-like_regulatory"/>
</dbReference>
<dbReference type="Gene3D" id="2.60.40.1120">
    <property type="entry name" value="Carboxypeptidase-like, regulatory domain"/>
    <property type="match status" value="1"/>
</dbReference>
<dbReference type="InterPro" id="IPR039426">
    <property type="entry name" value="TonB-dep_rcpt-like"/>
</dbReference>
<feature type="transmembrane region" description="Helical" evidence="10">
    <location>
        <begin position="35"/>
        <end position="55"/>
    </location>
</feature>
<dbReference type="Gene3D" id="2.40.170.20">
    <property type="entry name" value="TonB-dependent receptor, beta-barrel domain"/>
    <property type="match status" value="1"/>
</dbReference>
<gene>
    <name evidence="13" type="ORF">QNI22_35625</name>
</gene>
<evidence type="ECO:0000256" key="7">
    <source>
        <dbReference type="ARBA" id="ARBA00023237"/>
    </source>
</evidence>
<keyword evidence="10" id="KW-1133">Transmembrane helix</keyword>
<accession>A0AAE3RCZ3</accession>
<feature type="domain" description="TonB-dependent receptor plug" evidence="12">
    <location>
        <begin position="150"/>
        <end position="255"/>
    </location>
</feature>
<dbReference type="InterPro" id="IPR037066">
    <property type="entry name" value="Plug_dom_sf"/>
</dbReference>
<evidence type="ECO:0000256" key="8">
    <source>
        <dbReference type="PROSITE-ProRule" id="PRU01360"/>
    </source>
</evidence>
<evidence type="ECO:0000256" key="9">
    <source>
        <dbReference type="RuleBase" id="RU003357"/>
    </source>
</evidence>
<comment type="similarity">
    <text evidence="8 9">Belongs to the TonB-dependent receptor family.</text>
</comment>
<dbReference type="Pfam" id="PF07715">
    <property type="entry name" value="Plug"/>
    <property type="match status" value="1"/>
</dbReference>
<dbReference type="InterPro" id="IPR000531">
    <property type="entry name" value="Beta-barrel_TonB"/>
</dbReference>
<evidence type="ECO:0000313" key="13">
    <source>
        <dbReference type="EMBL" id="MDJ1506044.1"/>
    </source>
</evidence>
<feature type="domain" description="TonB-dependent receptor-like beta-barrel" evidence="11">
    <location>
        <begin position="510"/>
        <end position="1092"/>
    </location>
</feature>
<evidence type="ECO:0000256" key="5">
    <source>
        <dbReference type="ARBA" id="ARBA00023077"/>
    </source>
</evidence>